<evidence type="ECO:0000256" key="1">
    <source>
        <dbReference type="ARBA" id="ARBA00001774"/>
    </source>
</evidence>
<dbReference type="GeneID" id="18829130"/>
<dbReference type="Gene3D" id="3.30.200.110">
    <property type="entry name" value="Inositol-pentakisphosphate 2-kinase, N-lobe"/>
    <property type="match status" value="1"/>
</dbReference>
<dbReference type="InParanoid" id="K5Y3Q6"/>
<accession>K5Y3Q6</accession>
<dbReference type="HOGENOM" id="CLU_033188_1_0_1"/>
<keyword evidence="6 8" id="KW-0418">Kinase</keyword>
<dbReference type="PANTHER" id="PTHR14456">
    <property type="entry name" value="INOSITOL POLYPHOSPHATE KINASE 1"/>
    <property type="match status" value="1"/>
</dbReference>
<dbReference type="Proteomes" id="UP000008493">
    <property type="component" value="Unassembled WGS sequence"/>
</dbReference>
<dbReference type="GO" id="GO:0035299">
    <property type="term" value="F:inositol-1,3,4,5,6-pentakisphosphate 2-kinase activity"/>
    <property type="evidence" value="ECO:0007669"/>
    <property type="project" value="UniProtKB-EC"/>
</dbReference>
<dbReference type="EC" id="2.7.1.158" evidence="2 8"/>
<reference evidence="10" key="1">
    <citation type="journal article" date="2012" name="Proc. Natl. Acad. Sci. U.S.A.">
        <title>Genome sequence of the button mushroom Agaricus bisporus reveals mechanisms governing adaptation to a humic-rich ecological niche.</title>
        <authorList>
            <person name="Morin E."/>
            <person name="Kohler A."/>
            <person name="Baker A.R."/>
            <person name="Foulongne-Oriol M."/>
            <person name="Lombard V."/>
            <person name="Nagy L.G."/>
            <person name="Ohm R.A."/>
            <person name="Patyshakuliyeva A."/>
            <person name="Brun A."/>
            <person name="Aerts A.L."/>
            <person name="Bailey A.M."/>
            <person name="Billette C."/>
            <person name="Coutinho P.M."/>
            <person name="Deakin G."/>
            <person name="Doddapaneni H."/>
            <person name="Floudas D."/>
            <person name="Grimwood J."/>
            <person name="Hilden K."/>
            <person name="Kuees U."/>
            <person name="LaButti K.M."/>
            <person name="Lapidus A."/>
            <person name="Lindquist E.A."/>
            <person name="Lucas S.M."/>
            <person name="Murat C."/>
            <person name="Riley R.W."/>
            <person name="Salamov A.A."/>
            <person name="Schmutz J."/>
            <person name="Subramanian V."/>
            <person name="Woesten H.A.B."/>
            <person name="Xu J."/>
            <person name="Eastwood D.C."/>
            <person name="Foster G.D."/>
            <person name="Sonnenberg A.S."/>
            <person name="Cullen D."/>
            <person name="de Vries R.P."/>
            <person name="Lundell T."/>
            <person name="Hibbett D.S."/>
            <person name="Henrissat B."/>
            <person name="Burton K.S."/>
            <person name="Kerrigan R.W."/>
            <person name="Challen M.P."/>
            <person name="Grigoriev I.V."/>
            <person name="Martin F."/>
        </authorList>
    </citation>
    <scope>NUCLEOTIDE SEQUENCE [LARGE SCALE GENOMIC DNA]</scope>
    <source>
        <strain evidence="10">JB137-S8 / ATCC MYA-4627 / FGSC 10392</strain>
    </source>
</reference>
<dbReference type="STRING" id="597362.K5Y3Q6"/>
<dbReference type="KEGG" id="abp:AGABI1DRAFT35200"/>
<dbReference type="GO" id="GO:0032958">
    <property type="term" value="P:inositol phosphate biosynthetic process"/>
    <property type="evidence" value="ECO:0007669"/>
    <property type="project" value="TreeGrafter"/>
</dbReference>
<dbReference type="PANTHER" id="PTHR14456:SF2">
    <property type="entry name" value="INOSITOL-PENTAKISPHOSPHATE 2-KINASE"/>
    <property type="match status" value="1"/>
</dbReference>
<dbReference type="GO" id="GO:0005524">
    <property type="term" value="F:ATP binding"/>
    <property type="evidence" value="ECO:0007669"/>
    <property type="project" value="UniProtKB-KW"/>
</dbReference>
<dbReference type="OrthoDB" id="272370at2759"/>
<comment type="domain">
    <text evidence="8">The EXKPK motif is conserved in inositol-pentakisphosphate 2-kinases of both family 1 and 2.</text>
</comment>
<keyword evidence="7 8" id="KW-0067">ATP-binding</keyword>
<comment type="function">
    <text evidence="8">Phosphorylates Ins(1,3,4,5,6)P5 at position 2 to form Ins(1,2,3,4,5,6)P6 (InsP6 or phytate).</text>
</comment>
<evidence type="ECO:0000256" key="8">
    <source>
        <dbReference type="RuleBase" id="RU364126"/>
    </source>
</evidence>
<dbReference type="RefSeq" id="XP_007326119.1">
    <property type="nucleotide sequence ID" value="XM_007326057.1"/>
</dbReference>
<gene>
    <name evidence="9" type="ORF">AGABI1DRAFT_35200</name>
</gene>
<dbReference type="Pfam" id="PF06090">
    <property type="entry name" value="Ins_P5_2-kin"/>
    <property type="match status" value="1"/>
</dbReference>
<evidence type="ECO:0000256" key="5">
    <source>
        <dbReference type="ARBA" id="ARBA00022741"/>
    </source>
</evidence>
<dbReference type="InterPro" id="IPR043001">
    <property type="entry name" value="IP5_2-K_N_lobe"/>
</dbReference>
<evidence type="ECO:0000256" key="6">
    <source>
        <dbReference type="ARBA" id="ARBA00022777"/>
    </source>
</evidence>
<dbReference type="OMA" id="WKYISEG"/>
<evidence type="ECO:0000256" key="7">
    <source>
        <dbReference type="ARBA" id="ARBA00022840"/>
    </source>
</evidence>
<keyword evidence="5 8" id="KW-0547">Nucleotide-binding</keyword>
<sequence>MDKTRPTDWKYVSEGGATIVFSYVGPPNPAYDGTVLRLRKVTTDVEDVSAVSTTEDEPDDRIIEYQTRCMERLIPRHYLPRLESVALERRWLEQLATVHDAERPGRRIGKDHIDLTRHKGVLATDLVGGNWIAVEIKPKWAFLPSPTHLSQATKLIKTQTCRFCMHSHMRSSKDCKYANKYCPLDLFSGNPHRVQQAIDDLWDAWERSDGEVNNLKIFSRGKAVRPGQVRLFLLMRYYFITSISPDRIQEVFKKALCDTLLQSPILSIISRLQRMLDVLDIEGLSKLWREAQLESLSDEQIQVLPLGVSQSEPGMTDWVDFVTAFESVEMKELDHDQPRTSNLRYYILAYLLSATFKDCSIIARLGLLKPGNHSEIQEEPIRVIDLDPKSLNRLPRWEELDREIVMSYVPAERKMCVDENIVPSRVASGNGPES</sequence>
<proteinExistence type="predicted"/>
<dbReference type="EMBL" id="JH971386">
    <property type="protein sequence ID" value="EKM82580.1"/>
    <property type="molecule type" value="Genomic_DNA"/>
</dbReference>
<organism evidence="9 10">
    <name type="scientific">Agaricus bisporus var. burnettii (strain JB137-S8 / ATCC MYA-4627 / FGSC 10392)</name>
    <name type="common">White button mushroom</name>
    <dbReference type="NCBI Taxonomy" id="597362"/>
    <lineage>
        <taxon>Eukaryota</taxon>
        <taxon>Fungi</taxon>
        <taxon>Dikarya</taxon>
        <taxon>Basidiomycota</taxon>
        <taxon>Agaricomycotina</taxon>
        <taxon>Agaricomycetes</taxon>
        <taxon>Agaricomycetidae</taxon>
        <taxon>Agaricales</taxon>
        <taxon>Agaricineae</taxon>
        <taxon>Agaricaceae</taxon>
        <taxon>Agaricus</taxon>
    </lineage>
</organism>
<name>K5Y3Q6_AGABU</name>
<comment type="catalytic activity">
    <reaction evidence="1 8">
        <text>1D-myo-inositol 1,3,4,5,6-pentakisphosphate + ATP = 1D-myo-inositol hexakisphosphate + ADP + H(+)</text>
        <dbReference type="Rhea" id="RHEA:20313"/>
        <dbReference type="ChEBI" id="CHEBI:15378"/>
        <dbReference type="ChEBI" id="CHEBI:30616"/>
        <dbReference type="ChEBI" id="CHEBI:57733"/>
        <dbReference type="ChEBI" id="CHEBI:58130"/>
        <dbReference type="ChEBI" id="CHEBI:456216"/>
        <dbReference type="EC" id="2.7.1.158"/>
    </reaction>
</comment>
<keyword evidence="10" id="KW-1185">Reference proteome</keyword>
<evidence type="ECO:0000256" key="3">
    <source>
        <dbReference type="ARBA" id="ARBA00014846"/>
    </source>
</evidence>
<keyword evidence="4 8" id="KW-0808">Transferase</keyword>
<evidence type="ECO:0000313" key="9">
    <source>
        <dbReference type="EMBL" id="EKM82580.1"/>
    </source>
</evidence>
<evidence type="ECO:0000313" key="10">
    <source>
        <dbReference type="Proteomes" id="UP000008493"/>
    </source>
</evidence>
<dbReference type="eggNOG" id="KOG4749">
    <property type="taxonomic scope" value="Eukaryota"/>
</dbReference>
<evidence type="ECO:0000256" key="2">
    <source>
        <dbReference type="ARBA" id="ARBA00012023"/>
    </source>
</evidence>
<dbReference type="InterPro" id="IPR009286">
    <property type="entry name" value="Ins_P5_2-kin"/>
</dbReference>
<evidence type="ECO:0000256" key="4">
    <source>
        <dbReference type="ARBA" id="ARBA00022679"/>
    </source>
</evidence>
<protein>
    <recommendedName>
        <fullName evidence="3 8">Inositol-pentakisphosphate 2-kinase</fullName>
        <ecNumber evidence="2 8">2.7.1.158</ecNumber>
    </recommendedName>
</protein>
<dbReference type="AlphaFoldDB" id="K5Y3Q6"/>
<dbReference type="GO" id="GO:0005634">
    <property type="term" value="C:nucleus"/>
    <property type="evidence" value="ECO:0007669"/>
    <property type="project" value="TreeGrafter"/>
</dbReference>